<dbReference type="Pfam" id="PF00248">
    <property type="entry name" value="Aldo_ket_red"/>
    <property type="match status" value="1"/>
</dbReference>
<sequence length="376" mass="41333">MVVHTDGAEAPPRLRRAPLGSSTMEVPIVCLGTMTMGEQNDEAESFAILDEAMRLGVNFFDTAELYPVPPREETSTTTEQILGRWMAARRNREQVIITTKVAGVIPGLDRSFINANRHDPPLKNAPQPSLSGSEIRQACEASLRRLKTSYIDLYLIHWPARYAPIFGKRRYRPEEERGASAIEEQVEAMGQLIREGKVREWGLSNETTYGVCQMCETAKRLGVKLPVAIQNDVSLVLRSFEGDLAEACAPSHYNIGLCAYGVLAGGTLTGKYREGARPDGARHSKFPGFQPRYLSDRVVAAANDYAALAEARGITPTQLAQSWAASRWYMGTVIIGATNIQQLRENVAACAAPLDPEVEGALDEIYLKHGDANLQD</sequence>
<feature type="domain" description="NADP-dependent oxidoreductase" evidence="1">
    <location>
        <begin position="29"/>
        <end position="366"/>
    </location>
</feature>
<dbReference type="InterPro" id="IPR023210">
    <property type="entry name" value="NADP_OxRdtase_dom"/>
</dbReference>
<dbReference type="InParanoid" id="A0A2V0NMR0"/>
<dbReference type="Proteomes" id="UP000247498">
    <property type="component" value="Unassembled WGS sequence"/>
</dbReference>
<dbReference type="InterPro" id="IPR036812">
    <property type="entry name" value="NAD(P)_OxRdtase_dom_sf"/>
</dbReference>
<dbReference type="EMBL" id="BDRX01000002">
    <property type="protein sequence ID" value="GBF87712.1"/>
    <property type="molecule type" value="Genomic_DNA"/>
</dbReference>
<protein>
    <recommendedName>
        <fullName evidence="1">NADP-dependent oxidoreductase domain-containing protein</fullName>
    </recommendedName>
</protein>
<dbReference type="AlphaFoldDB" id="A0A2V0NMR0"/>
<evidence type="ECO:0000313" key="3">
    <source>
        <dbReference type="Proteomes" id="UP000247498"/>
    </source>
</evidence>
<organism evidence="2 3">
    <name type="scientific">Raphidocelis subcapitata</name>
    <dbReference type="NCBI Taxonomy" id="307507"/>
    <lineage>
        <taxon>Eukaryota</taxon>
        <taxon>Viridiplantae</taxon>
        <taxon>Chlorophyta</taxon>
        <taxon>core chlorophytes</taxon>
        <taxon>Chlorophyceae</taxon>
        <taxon>CS clade</taxon>
        <taxon>Sphaeropleales</taxon>
        <taxon>Selenastraceae</taxon>
        <taxon>Raphidocelis</taxon>
    </lineage>
</organism>
<keyword evidence="3" id="KW-1185">Reference proteome</keyword>
<gene>
    <name evidence="2" type="ORF">Rsub_00423</name>
</gene>
<comment type="caution">
    <text evidence="2">The sequence shown here is derived from an EMBL/GenBank/DDBJ whole genome shotgun (WGS) entry which is preliminary data.</text>
</comment>
<dbReference type="SUPFAM" id="SSF51430">
    <property type="entry name" value="NAD(P)-linked oxidoreductase"/>
    <property type="match status" value="1"/>
</dbReference>
<proteinExistence type="predicted"/>
<reference evidence="2 3" key="1">
    <citation type="journal article" date="2018" name="Sci. Rep.">
        <title>Raphidocelis subcapitata (=Pseudokirchneriella subcapitata) provides an insight into genome evolution and environmental adaptations in the Sphaeropleales.</title>
        <authorList>
            <person name="Suzuki S."/>
            <person name="Yamaguchi H."/>
            <person name="Nakajima N."/>
            <person name="Kawachi M."/>
        </authorList>
    </citation>
    <scope>NUCLEOTIDE SEQUENCE [LARGE SCALE GENOMIC DNA]</scope>
    <source>
        <strain evidence="2 3">NIES-35</strain>
    </source>
</reference>
<accession>A0A2V0NMR0</accession>
<dbReference type="Gene3D" id="3.20.20.100">
    <property type="entry name" value="NADP-dependent oxidoreductase domain"/>
    <property type="match status" value="1"/>
</dbReference>
<dbReference type="OrthoDB" id="2310150at2759"/>
<dbReference type="InterPro" id="IPR050523">
    <property type="entry name" value="AKR_Detox_Biosynth"/>
</dbReference>
<name>A0A2V0NMR0_9CHLO</name>
<evidence type="ECO:0000313" key="2">
    <source>
        <dbReference type="EMBL" id="GBF87712.1"/>
    </source>
</evidence>
<dbReference type="STRING" id="307507.A0A2V0NMR0"/>
<dbReference type="PANTHER" id="PTHR43364">
    <property type="entry name" value="NADH-SPECIFIC METHYLGLYOXAL REDUCTASE-RELATED"/>
    <property type="match status" value="1"/>
</dbReference>
<dbReference type="PANTHER" id="PTHR43364:SF17">
    <property type="entry name" value="ALDO KETO REDUCTASE"/>
    <property type="match status" value="1"/>
</dbReference>
<dbReference type="CDD" id="cd19094">
    <property type="entry name" value="AKR_Tas-like"/>
    <property type="match status" value="1"/>
</dbReference>
<evidence type="ECO:0000259" key="1">
    <source>
        <dbReference type="Pfam" id="PF00248"/>
    </source>
</evidence>